<feature type="domain" description="Glycolipid transfer protein" evidence="2">
    <location>
        <begin position="58"/>
        <end position="198"/>
    </location>
</feature>
<dbReference type="Pfam" id="PF08718">
    <property type="entry name" value="GLTP"/>
    <property type="match status" value="1"/>
</dbReference>
<dbReference type="InterPro" id="IPR014830">
    <property type="entry name" value="Glycolipid_transfer_prot_dom"/>
</dbReference>
<evidence type="ECO:0000259" key="2">
    <source>
        <dbReference type="Pfam" id="PF08718"/>
    </source>
</evidence>
<organism evidence="3 4">
    <name type="scientific">Linum trigynum</name>
    <dbReference type="NCBI Taxonomy" id="586398"/>
    <lineage>
        <taxon>Eukaryota</taxon>
        <taxon>Viridiplantae</taxon>
        <taxon>Streptophyta</taxon>
        <taxon>Embryophyta</taxon>
        <taxon>Tracheophyta</taxon>
        <taxon>Spermatophyta</taxon>
        <taxon>Magnoliopsida</taxon>
        <taxon>eudicotyledons</taxon>
        <taxon>Gunneridae</taxon>
        <taxon>Pentapetalae</taxon>
        <taxon>rosids</taxon>
        <taxon>fabids</taxon>
        <taxon>Malpighiales</taxon>
        <taxon>Linaceae</taxon>
        <taxon>Linum</taxon>
    </lineage>
</organism>
<dbReference type="Proteomes" id="UP001497516">
    <property type="component" value="Chromosome 9"/>
</dbReference>
<gene>
    <name evidence="3" type="ORF">LTRI10_LOCUS51983</name>
</gene>
<keyword evidence="4" id="KW-1185">Reference proteome</keyword>
<accession>A0AAV2GPV5</accession>
<protein>
    <recommendedName>
        <fullName evidence="2">Glycolipid transfer protein domain-containing protein</fullName>
    </recommendedName>
</protein>
<dbReference type="SUPFAM" id="SSF110004">
    <property type="entry name" value="Glycolipid transfer protein, GLTP"/>
    <property type="match status" value="1"/>
</dbReference>
<dbReference type="Gene3D" id="1.10.3520.10">
    <property type="entry name" value="Glycolipid transfer protein"/>
    <property type="match status" value="1"/>
</dbReference>
<dbReference type="PANTHER" id="PTHR10219">
    <property type="entry name" value="GLYCOLIPID TRANSFER PROTEIN-RELATED"/>
    <property type="match status" value="1"/>
</dbReference>
<feature type="compositionally biased region" description="Basic and acidic residues" evidence="1">
    <location>
        <begin position="36"/>
        <end position="50"/>
    </location>
</feature>
<reference evidence="3 4" key="1">
    <citation type="submission" date="2024-04" db="EMBL/GenBank/DDBJ databases">
        <authorList>
            <person name="Fracassetti M."/>
        </authorList>
    </citation>
    <scope>NUCLEOTIDE SEQUENCE [LARGE SCALE GENOMIC DNA]</scope>
</reference>
<feature type="region of interest" description="Disordered" evidence="1">
    <location>
        <begin position="28"/>
        <end position="54"/>
    </location>
</feature>
<dbReference type="GO" id="GO:0005829">
    <property type="term" value="C:cytosol"/>
    <property type="evidence" value="ECO:0007669"/>
    <property type="project" value="TreeGrafter"/>
</dbReference>
<dbReference type="GO" id="GO:1902388">
    <property type="term" value="F:ceramide 1-phosphate transfer activity"/>
    <property type="evidence" value="ECO:0007669"/>
    <property type="project" value="TreeGrafter"/>
</dbReference>
<sequence length="270" mass="30611">MKRKREMEKASELKYAVEEISLMTIIINPGHHHHDPNHDNDDGDEGHNCSDGHPATTIPTRPFLHVCNLVVQILDNIGLTMVVLRKDIIHNIQRLESQFDVDPSLYSNLIEILKKESNEGSSRKRNSCSKALLWLTRSLDFMCGLLQNLVKDLSKDMEQVVEECYSTSLKPWHGWISSAAFKVALKLVPNRKTFISLLKPKDETNDDILKEDTDSLLVPILQDIHAALVTCGSVYQKDKERIRASVISDVALNPISKGNPRSRKNLKSRQ</sequence>
<dbReference type="EMBL" id="OZ034822">
    <property type="protein sequence ID" value="CAL1412709.1"/>
    <property type="molecule type" value="Genomic_DNA"/>
</dbReference>
<proteinExistence type="predicted"/>
<dbReference type="AlphaFoldDB" id="A0AAV2GPV5"/>
<name>A0AAV2GPV5_9ROSI</name>
<dbReference type="InterPro" id="IPR036497">
    <property type="entry name" value="GLTP_sf"/>
</dbReference>
<dbReference type="PANTHER" id="PTHR10219:SF34">
    <property type="entry name" value="GLYCOLIPID TRANSFER PROTEIN 3"/>
    <property type="match status" value="1"/>
</dbReference>
<dbReference type="GO" id="GO:1902387">
    <property type="term" value="F:ceramide 1-phosphate binding"/>
    <property type="evidence" value="ECO:0007669"/>
    <property type="project" value="TreeGrafter"/>
</dbReference>
<evidence type="ECO:0000313" key="3">
    <source>
        <dbReference type="EMBL" id="CAL1412709.1"/>
    </source>
</evidence>
<evidence type="ECO:0000313" key="4">
    <source>
        <dbReference type="Proteomes" id="UP001497516"/>
    </source>
</evidence>
<evidence type="ECO:0000256" key="1">
    <source>
        <dbReference type="SAM" id="MobiDB-lite"/>
    </source>
</evidence>
<dbReference type="GO" id="GO:0016020">
    <property type="term" value="C:membrane"/>
    <property type="evidence" value="ECO:0007669"/>
    <property type="project" value="TreeGrafter"/>
</dbReference>